<dbReference type="CDD" id="cd07012">
    <property type="entry name" value="PBP2_Bug_TTT"/>
    <property type="match status" value="1"/>
</dbReference>
<organism evidence="4 5">
    <name type="scientific">Clostridium grantii DSM 8605</name>
    <dbReference type="NCBI Taxonomy" id="1121316"/>
    <lineage>
        <taxon>Bacteria</taxon>
        <taxon>Bacillati</taxon>
        <taxon>Bacillota</taxon>
        <taxon>Clostridia</taxon>
        <taxon>Eubacteriales</taxon>
        <taxon>Clostridiaceae</taxon>
        <taxon>Clostridium</taxon>
    </lineage>
</organism>
<evidence type="ECO:0000256" key="2">
    <source>
        <dbReference type="SAM" id="MobiDB-lite"/>
    </source>
</evidence>
<proteinExistence type="inferred from homology"/>
<keyword evidence="5" id="KW-1185">Reference proteome</keyword>
<gene>
    <name evidence="4" type="ORF">SAMN02745207_01668</name>
</gene>
<name>A0A1M5UA27_9CLOT</name>
<evidence type="ECO:0000256" key="3">
    <source>
        <dbReference type="SAM" id="SignalP"/>
    </source>
</evidence>
<dbReference type="Gene3D" id="3.40.190.10">
    <property type="entry name" value="Periplasmic binding protein-like II"/>
    <property type="match status" value="1"/>
</dbReference>
<evidence type="ECO:0000313" key="4">
    <source>
        <dbReference type="EMBL" id="SHH59817.1"/>
    </source>
</evidence>
<dbReference type="STRING" id="1121316.SAMN02745207_01668"/>
<dbReference type="InterPro" id="IPR042100">
    <property type="entry name" value="Bug_dom1"/>
</dbReference>
<feature type="chain" id="PRO_5039165507" evidence="3">
    <location>
        <begin position="20"/>
        <end position="355"/>
    </location>
</feature>
<reference evidence="4 5" key="1">
    <citation type="submission" date="2016-11" db="EMBL/GenBank/DDBJ databases">
        <authorList>
            <person name="Jaros S."/>
            <person name="Januszkiewicz K."/>
            <person name="Wedrychowicz H."/>
        </authorList>
    </citation>
    <scope>NUCLEOTIDE SEQUENCE [LARGE SCALE GENOMIC DNA]</scope>
    <source>
        <strain evidence="4 5">DSM 8605</strain>
    </source>
</reference>
<dbReference type="AlphaFoldDB" id="A0A1M5UA27"/>
<feature type="signal peptide" evidence="3">
    <location>
        <begin position="1"/>
        <end position="19"/>
    </location>
</feature>
<feature type="compositionally biased region" description="Basic and acidic residues" evidence="2">
    <location>
        <begin position="35"/>
        <end position="47"/>
    </location>
</feature>
<evidence type="ECO:0000256" key="1">
    <source>
        <dbReference type="ARBA" id="ARBA00006987"/>
    </source>
</evidence>
<dbReference type="RefSeq" id="WP_073337970.1">
    <property type="nucleotide sequence ID" value="NZ_FQXM01000007.1"/>
</dbReference>
<dbReference type="PANTHER" id="PTHR42928:SF5">
    <property type="entry name" value="BLR1237 PROTEIN"/>
    <property type="match status" value="1"/>
</dbReference>
<protein>
    <submittedName>
        <fullName evidence="4">Tripartite-type tricarboxylate transporter, receptor component TctC</fullName>
    </submittedName>
</protein>
<feature type="region of interest" description="Disordered" evidence="2">
    <location>
        <begin position="26"/>
        <end position="47"/>
    </location>
</feature>
<dbReference type="PANTHER" id="PTHR42928">
    <property type="entry name" value="TRICARBOXYLATE-BINDING PROTEIN"/>
    <property type="match status" value="1"/>
</dbReference>
<keyword evidence="3" id="KW-0732">Signal</keyword>
<dbReference type="Gene3D" id="3.40.190.150">
    <property type="entry name" value="Bordetella uptake gene, domain 1"/>
    <property type="match status" value="1"/>
</dbReference>
<dbReference type="OrthoDB" id="8880247at2"/>
<accession>A0A1M5UA27</accession>
<keyword evidence="4" id="KW-0675">Receptor</keyword>
<dbReference type="EMBL" id="FQXM01000007">
    <property type="protein sequence ID" value="SHH59817.1"/>
    <property type="molecule type" value="Genomic_DNA"/>
</dbReference>
<dbReference type="Pfam" id="PF03401">
    <property type="entry name" value="TctC"/>
    <property type="match status" value="1"/>
</dbReference>
<dbReference type="Proteomes" id="UP000184447">
    <property type="component" value="Unassembled WGS sequence"/>
</dbReference>
<sequence>MKKLLSVLLSITMGVALLAGCSPKQETVNTSAEKTNTEKTETVEKSKFPERPINLIVPFGAGGGTDAWNRAIAAALQENGWTVKVSNVTGGSAGSVGTMQVWNAKHDGYTFAGTSETPLVIPVMAGDKQTTDSWEYYIAGGSPGVLCVNKNANIADFQALIDATKANPGTVKIAGTSGGLWFLLASMLEYGGGIDLGVATYDGSATAITACISNETVAVAASAGEVAEFVKSGDLIPVATFQTTDFEQADFGKVPAVTTLVPEVEKYLPLNQFIGFMIPKDTPEDVKAEIQKAFLAACDSKALKEFSDQNYGVIYKWVGEEADKNCAKAQSIMSWMLYEMEKTEFNPADFNIPKP</sequence>
<dbReference type="InterPro" id="IPR005064">
    <property type="entry name" value="BUG"/>
</dbReference>
<evidence type="ECO:0000313" key="5">
    <source>
        <dbReference type="Proteomes" id="UP000184447"/>
    </source>
</evidence>
<comment type="similarity">
    <text evidence="1">Belongs to the UPF0065 (bug) family.</text>
</comment>
<dbReference type="PROSITE" id="PS51257">
    <property type="entry name" value="PROKAR_LIPOPROTEIN"/>
    <property type="match status" value="1"/>
</dbReference>